<feature type="transmembrane region" description="Helical" evidence="2">
    <location>
        <begin position="107"/>
        <end position="131"/>
    </location>
</feature>
<name>A0A9P8P738_9ASCO</name>
<dbReference type="PANTHER" id="PTHR34391:SF1">
    <property type="entry name" value="UPF0658 GOLGI APPARATUS MEMBRANE PROTEIN C1952.10C-RELATED"/>
    <property type="match status" value="1"/>
</dbReference>
<feature type="transmembrane region" description="Helical" evidence="2">
    <location>
        <begin position="251"/>
        <end position="271"/>
    </location>
</feature>
<feature type="transmembrane region" description="Helical" evidence="2">
    <location>
        <begin position="331"/>
        <end position="350"/>
    </location>
</feature>
<dbReference type="PANTHER" id="PTHR34391">
    <property type="entry name" value="UPF0658 GOLGI APPARATUS MEMBRANE PROTEIN C1952.10C-RELATED"/>
    <property type="match status" value="1"/>
</dbReference>
<dbReference type="GO" id="GO:0005794">
    <property type="term" value="C:Golgi apparatus"/>
    <property type="evidence" value="ECO:0007669"/>
    <property type="project" value="TreeGrafter"/>
</dbReference>
<evidence type="ECO:0000256" key="1">
    <source>
        <dbReference type="SAM" id="MobiDB-lite"/>
    </source>
</evidence>
<evidence type="ECO:0000313" key="4">
    <source>
        <dbReference type="Proteomes" id="UP000769157"/>
    </source>
</evidence>
<accession>A0A9P8P738</accession>
<keyword evidence="2" id="KW-1133">Transmembrane helix</keyword>
<reference evidence="3" key="1">
    <citation type="journal article" date="2021" name="Open Biol.">
        <title>Shared evolutionary footprints suggest mitochondrial oxidative damage underlies multiple complex I losses in fungi.</title>
        <authorList>
            <person name="Schikora-Tamarit M.A."/>
            <person name="Marcet-Houben M."/>
            <person name="Nosek J."/>
            <person name="Gabaldon T."/>
        </authorList>
    </citation>
    <scope>NUCLEOTIDE SEQUENCE</scope>
    <source>
        <strain evidence="3">CBS6075</strain>
    </source>
</reference>
<evidence type="ECO:0000313" key="3">
    <source>
        <dbReference type="EMBL" id="KAH3666542.1"/>
    </source>
</evidence>
<sequence>MNSLIGIRSSSQARSNRSRSRSLLGSGHSSISTSRSGSRSRSNSNRGSSFNVRGSVDNYSFTGLNAPEKNMAFDDPKERNLEKELERTFWRKFRENVVDNDDTWIKLFLILSCLSAIITLAIECAICGLFMDRFKLLATGTNDYNPILAVYGYYRSFLKQKRYAMGAYLALYIYAELYLVIMTLIVLYTRNVYHLMSSVLFLAAMAIYSGIQYNEITTTITSFNTYNQLFTSTTDAFQSGVEQATRKIKGLSIAVIVIASLACLVQSAIGYKLKDKFQQFTGEAVGNNRKMIYANTVFNLHRDALLLALFFAPGYFLQSVIIAPNKSDAEFGLTIAALVLSFLVVFGADFCTSREKKLPSTFFSACCTIGLGFIVFKIVRVYLRYPSNGQDLPGRKSVVAFGVITAVLLLCLMILLLQVIRNFELGLYSIYAGNYNWLVKAREKYQEELDQKVKLEVSKDAADNAVPSHKIQHEGQQNGDSPIKVLPDREELDF</sequence>
<organism evidence="3 4">
    <name type="scientific">Ogataea philodendri</name>
    <dbReference type="NCBI Taxonomy" id="1378263"/>
    <lineage>
        <taxon>Eukaryota</taxon>
        <taxon>Fungi</taxon>
        <taxon>Dikarya</taxon>
        <taxon>Ascomycota</taxon>
        <taxon>Saccharomycotina</taxon>
        <taxon>Pichiomycetes</taxon>
        <taxon>Pichiales</taxon>
        <taxon>Pichiaceae</taxon>
        <taxon>Ogataea</taxon>
    </lineage>
</organism>
<feature type="region of interest" description="Disordered" evidence="1">
    <location>
        <begin position="1"/>
        <end position="51"/>
    </location>
</feature>
<dbReference type="RefSeq" id="XP_046061673.1">
    <property type="nucleotide sequence ID" value="XM_046204524.1"/>
</dbReference>
<feature type="region of interest" description="Disordered" evidence="1">
    <location>
        <begin position="467"/>
        <end position="494"/>
    </location>
</feature>
<reference evidence="3" key="2">
    <citation type="submission" date="2021-01" db="EMBL/GenBank/DDBJ databases">
        <authorList>
            <person name="Schikora-Tamarit M.A."/>
        </authorList>
    </citation>
    <scope>NUCLEOTIDE SEQUENCE</scope>
    <source>
        <strain evidence="3">CBS6075</strain>
    </source>
</reference>
<evidence type="ECO:0000256" key="2">
    <source>
        <dbReference type="SAM" id="Phobius"/>
    </source>
</evidence>
<feature type="compositionally biased region" description="Low complexity" evidence="1">
    <location>
        <begin position="8"/>
        <end position="51"/>
    </location>
</feature>
<dbReference type="InterPro" id="IPR040410">
    <property type="entry name" value="UPF0658_Golgi"/>
</dbReference>
<feature type="transmembrane region" description="Helical" evidence="2">
    <location>
        <begin position="398"/>
        <end position="420"/>
    </location>
</feature>
<comment type="caution">
    <text evidence="3">The sequence shown here is derived from an EMBL/GenBank/DDBJ whole genome shotgun (WGS) entry which is preliminary data.</text>
</comment>
<dbReference type="EMBL" id="JAEUBE010000255">
    <property type="protein sequence ID" value="KAH3666542.1"/>
    <property type="molecule type" value="Genomic_DNA"/>
</dbReference>
<feature type="transmembrane region" description="Helical" evidence="2">
    <location>
        <begin position="192"/>
        <end position="211"/>
    </location>
</feature>
<dbReference type="GeneID" id="70235504"/>
<dbReference type="Proteomes" id="UP000769157">
    <property type="component" value="Unassembled WGS sequence"/>
</dbReference>
<dbReference type="AlphaFoldDB" id="A0A9P8P738"/>
<feature type="transmembrane region" description="Helical" evidence="2">
    <location>
        <begin position="362"/>
        <end position="383"/>
    </location>
</feature>
<proteinExistence type="predicted"/>
<keyword evidence="2" id="KW-0812">Transmembrane</keyword>
<gene>
    <name evidence="3" type="ORF">OGAPHI_003539</name>
</gene>
<dbReference type="OrthoDB" id="2448307at2759"/>
<keyword evidence="2" id="KW-0472">Membrane</keyword>
<feature type="transmembrane region" description="Helical" evidence="2">
    <location>
        <begin position="163"/>
        <end position="185"/>
    </location>
</feature>
<protein>
    <submittedName>
        <fullName evidence="3">Uncharacterized protein</fullName>
    </submittedName>
</protein>
<keyword evidence="4" id="KW-1185">Reference proteome</keyword>